<dbReference type="Pfam" id="PF22112">
    <property type="entry name" value="OmcA-like_N"/>
    <property type="match status" value="1"/>
</dbReference>
<evidence type="ECO:0000259" key="3">
    <source>
        <dbReference type="Pfam" id="PF22113"/>
    </source>
</evidence>
<dbReference type="EMBL" id="JAKILJ010000017">
    <property type="protein sequence ID" value="MCL1105393.1"/>
    <property type="molecule type" value="Genomic_DNA"/>
</dbReference>
<feature type="domain" description="Outer membrane cytochrome MtrC/MtrF-like" evidence="3">
    <location>
        <begin position="550"/>
        <end position="718"/>
    </location>
</feature>
<dbReference type="Proteomes" id="UP001139408">
    <property type="component" value="Unassembled WGS sequence"/>
</dbReference>
<keyword evidence="1" id="KW-0732">Signal</keyword>
<gene>
    <name evidence="4" type="ORF">L2749_08960</name>
</gene>
<feature type="domain" description="Outer membrane cytochrome MtrC/MtrF-like" evidence="3">
    <location>
        <begin position="222"/>
        <end position="338"/>
    </location>
</feature>
<proteinExistence type="predicted"/>
<keyword evidence="5" id="KW-1185">Reference proteome</keyword>
<evidence type="ECO:0000313" key="5">
    <source>
        <dbReference type="Proteomes" id="UP001139408"/>
    </source>
</evidence>
<dbReference type="Gene3D" id="3.90.10.10">
    <property type="entry name" value="Cytochrome C3"/>
    <property type="match status" value="2"/>
</dbReference>
<evidence type="ECO:0000313" key="4">
    <source>
        <dbReference type="EMBL" id="MCL1105393.1"/>
    </source>
</evidence>
<comment type="caution">
    <text evidence="4">The sequence shown here is derived from an EMBL/GenBank/DDBJ whole genome shotgun (WGS) entry which is preliminary data.</text>
</comment>
<reference evidence="4" key="1">
    <citation type="submission" date="2022-01" db="EMBL/GenBank/DDBJ databases">
        <title>Whole genome-based taxonomy of the Shewanellaceae.</title>
        <authorList>
            <person name="Martin-Rodriguez A.J."/>
        </authorList>
    </citation>
    <scope>NUCLEOTIDE SEQUENCE</scope>
    <source>
        <strain evidence="4">DSM 23803</strain>
    </source>
</reference>
<dbReference type="SUPFAM" id="SSF48695">
    <property type="entry name" value="Multiheme cytochromes"/>
    <property type="match status" value="1"/>
</dbReference>
<dbReference type="InterPro" id="IPR020014">
    <property type="entry name" value="Decahaem_cyt-c_OmcA/MtrC"/>
</dbReference>
<accession>A0A9X1Z4T3</accession>
<dbReference type="AlphaFoldDB" id="A0A9X1Z4T3"/>
<dbReference type="Pfam" id="PF22113">
    <property type="entry name" value="Mtrc-MtrF_II-IV_dom"/>
    <property type="match status" value="2"/>
</dbReference>
<sequence>MMKTMTVRPATKAVLSAGLLAFALSGCGGSNGSDGDDGTDGIIGVDIDSASTLQATFTDATITDGSVNVTFSLKNGNGVAVLGLTKDHDLRFGVAQLTPVIETVVDTEIDRGYQWQSYINVLKQPTTSNIPDDESNITPSEQYQAEVEVASACETCFVDNEDGTYSYTFQTNVSQITEPLTITYNQDNTQRITLELKQPLVTANAHYDFQPSTGLTEDIASRDVVSIDACYTCHQPDSLELHGGRRINLENCASCHTATSGDPETGNSVDFTYMIHAIHKGQDRVTYTAAGEEAAPYKVIGYGGGLHDYGNVMYPQKPAADCSACHVEGTDAPQDAELYTANLSDTACIACHTESASEHHVGLSTQCSSCHIEDGYARSAKEAHGDVMTAYNETQTMNVVFSDTSVTADGAFTTKVQFTDASANVIAAEFIDTSSRVVMAWDSNIDYPAYNDASYSKRRLRLSEGVANADNSWTLVWNNVTLPSDYVGKTFELWSAVSACYNNGGYGRPEVQLTSCDTDDVRTVEIKSSAYQFVMAADAVDSTQTAAERRNIIDTTTCQGCHNQEVYHYDNGVNCQTCHTPDKTLRSDETYPGGKKSTSFAFKAHSAEGHYLSVAGVESGTVLKTDCKTCHTSDGFTLGRSEDRVWRYGDTETGADIWVSSDTGACLSCHQKYMTESTVSHIESNGGIVDGMSEEDVRTRSAEMCSTCHTPTRLTESHGF</sequence>
<evidence type="ECO:0000259" key="2">
    <source>
        <dbReference type="Pfam" id="PF22112"/>
    </source>
</evidence>
<dbReference type="PROSITE" id="PS51257">
    <property type="entry name" value="PROKAR_LIPOPROTEIN"/>
    <property type="match status" value="1"/>
</dbReference>
<dbReference type="NCBIfam" id="TIGR03507">
    <property type="entry name" value="decahem_SO1788"/>
    <property type="match status" value="1"/>
</dbReference>
<dbReference type="SMR" id="A0A9X1Z4T3"/>
<organism evidence="4 5">
    <name type="scientific">Shewanella algicola</name>
    <dbReference type="NCBI Taxonomy" id="640633"/>
    <lineage>
        <taxon>Bacteria</taxon>
        <taxon>Pseudomonadati</taxon>
        <taxon>Pseudomonadota</taxon>
        <taxon>Gammaproteobacteria</taxon>
        <taxon>Alteromonadales</taxon>
        <taxon>Shewanellaceae</taxon>
        <taxon>Shewanella</taxon>
    </lineage>
</organism>
<dbReference type="InterPro" id="IPR054336">
    <property type="entry name" value="OmcA-like_N"/>
</dbReference>
<name>A0A9X1Z4T3_9GAMM</name>
<protein>
    <submittedName>
        <fullName evidence="4">OmcA/MtrC family decaheme c-type cytochrome</fullName>
    </submittedName>
</protein>
<feature type="domain" description="OmcA-like N-terminal" evidence="2">
    <location>
        <begin position="55"/>
        <end position="216"/>
    </location>
</feature>
<dbReference type="CDD" id="cd08168">
    <property type="entry name" value="Cytochrom_C3"/>
    <property type="match status" value="1"/>
</dbReference>
<feature type="signal peptide" evidence="1">
    <location>
        <begin position="1"/>
        <end position="32"/>
    </location>
</feature>
<dbReference type="RefSeq" id="WP_188924951.1">
    <property type="nucleotide sequence ID" value="NZ_BMQI01000017.1"/>
</dbReference>
<feature type="chain" id="PRO_5040738913" evidence="1">
    <location>
        <begin position="33"/>
        <end position="720"/>
    </location>
</feature>
<dbReference type="InterPro" id="IPR036280">
    <property type="entry name" value="Multihaem_cyt_sf"/>
</dbReference>
<dbReference type="InterPro" id="IPR054337">
    <property type="entry name" value="Mtrc-MtrF-like_dom_II/IV"/>
</dbReference>
<evidence type="ECO:0000256" key="1">
    <source>
        <dbReference type="SAM" id="SignalP"/>
    </source>
</evidence>